<name>A0AAW1P525_9CHLO</name>
<dbReference type="AlphaFoldDB" id="A0AAW1P525"/>
<accession>A0AAW1P525</accession>
<proteinExistence type="predicted"/>
<feature type="signal peptide" evidence="1">
    <location>
        <begin position="1"/>
        <end position="20"/>
    </location>
</feature>
<keyword evidence="3" id="KW-1185">Reference proteome</keyword>
<protein>
    <submittedName>
        <fullName evidence="2">Uncharacterized protein</fullName>
    </submittedName>
</protein>
<sequence>MMKNAIVLALFALVSGLVMAQQPVVRYTGPRDFVLMEQSSPELLKTINPTNATDPVNGGPGVGAYDSYSAGLYLPAVNISTDRLGPNPRLGQLVGKSAGPFFPKGGNVTDGTPAGTLAITGCTGPFFGLTGTDVQEAISDFSFGHRIHLEG</sequence>
<evidence type="ECO:0000256" key="1">
    <source>
        <dbReference type="SAM" id="SignalP"/>
    </source>
</evidence>
<dbReference type="Proteomes" id="UP001489004">
    <property type="component" value="Unassembled WGS sequence"/>
</dbReference>
<comment type="caution">
    <text evidence="2">The sequence shown here is derived from an EMBL/GenBank/DDBJ whole genome shotgun (WGS) entry which is preliminary data.</text>
</comment>
<reference evidence="2 3" key="1">
    <citation type="journal article" date="2024" name="Nat. Commun.">
        <title>Phylogenomics reveals the evolutionary origins of lichenization in chlorophyte algae.</title>
        <authorList>
            <person name="Puginier C."/>
            <person name="Libourel C."/>
            <person name="Otte J."/>
            <person name="Skaloud P."/>
            <person name="Haon M."/>
            <person name="Grisel S."/>
            <person name="Petersen M."/>
            <person name="Berrin J.G."/>
            <person name="Delaux P.M."/>
            <person name="Dal Grande F."/>
            <person name="Keller J."/>
        </authorList>
    </citation>
    <scope>NUCLEOTIDE SEQUENCE [LARGE SCALE GENOMIC DNA]</scope>
    <source>
        <strain evidence="2 3">SAG 2043</strain>
    </source>
</reference>
<gene>
    <name evidence="2" type="ORF">WJX72_000699</name>
</gene>
<keyword evidence="1" id="KW-0732">Signal</keyword>
<organism evidence="2 3">
    <name type="scientific">[Myrmecia] bisecta</name>
    <dbReference type="NCBI Taxonomy" id="41462"/>
    <lineage>
        <taxon>Eukaryota</taxon>
        <taxon>Viridiplantae</taxon>
        <taxon>Chlorophyta</taxon>
        <taxon>core chlorophytes</taxon>
        <taxon>Trebouxiophyceae</taxon>
        <taxon>Trebouxiales</taxon>
        <taxon>Trebouxiaceae</taxon>
        <taxon>Myrmecia</taxon>
    </lineage>
</organism>
<feature type="chain" id="PRO_5043699379" evidence="1">
    <location>
        <begin position="21"/>
        <end position="151"/>
    </location>
</feature>
<dbReference type="EMBL" id="JALJOR010000016">
    <property type="protein sequence ID" value="KAK9805128.1"/>
    <property type="molecule type" value="Genomic_DNA"/>
</dbReference>
<evidence type="ECO:0000313" key="2">
    <source>
        <dbReference type="EMBL" id="KAK9805128.1"/>
    </source>
</evidence>
<evidence type="ECO:0000313" key="3">
    <source>
        <dbReference type="Proteomes" id="UP001489004"/>
    </source>
</evidence>